<protein>
    <submittedName>
        <fullName evidence="2">Uncharacterized protein</fullName>
    </submittedName>
</protein>
<name>A0AA48LY45_9ZZZZ</name>
<dbReference type="InterPro" id="IPR013321">
    <property type="entry name" value="Arc_rbn_hlx_hlx"/>
</dbReference>
<dbReference type="AlphaFoldDB" id="A0AA48LY45"/>
<dbReference type="GO" id="GO:0006355">
    <property type="term" value="P:regulation of DNA-templated transcription"/>
    <property type="evidence" value="ECO:0007669"/>
    <property type="project" value="InterPro"/>
</dbReference>
<evidence type="ECO:0000256" key="1">
    <source>
        <dbReference type="SAM" id="Coils"/>
    </source>
</evidence>
<dbReference type="EMBL" id="OY288114">
    <property type="protein sequence ID" value="CAJ0859587.1"/>
    <property type="molecule type" value="Genomic_DNA"/>
</dbReference>
<dbReference type="Gene3D" id="1.10.1220.10">
    <property type="entry name" value="Met repressor-like"/>
    <property type="match status" value="1"/>
</dbReference>
<reference evidence="2" key="1">
    <citation type="submission" date="2023-07" db="EMBL/GenBank/DDBJ databases">
        <authorList>
            <person name="Pelsma A.J. K."/>
        </authorList>
    </citation>
    <scope>NUCLEOTIDE SEQUENCE</scope>
</reference>
<sequence>MTMRYCVNMKNITVTVDDETYRRARIKAAAEDTSVSAVVKRFLTEFAATETQFEQLKREEAELRAKIETFRAADRLSRDEVHSRR</sequence>
<keyword evidence="1" id="KW-0175">Coiled coil</keyword>
<proteinExistence type="predicted"/>
<organism evidence="2">
    <name type="scientific">freshwater sediment metagenome</name>
    <dbReference type="NCBI Taxonomy" id="556182"/>
    <lineage>
        <taxon>unclassified sequences</taxon>
        <taxon>metagenomes</taxon>
        <taxon>ecological metagenomes</taxon>
    </lineage>
</organism>
<gene>
    <name evidence="2" type="ORF">AMST5_01223</name>
</gene>
<feature type="coiled-coil region" evidence="1">
    <location>
        <begin position="39"/>
        <end position="73"/>
    </location>
</feature>
<accession>A0AA48LY45</accession>
<evidence type="ECO:0000313" key="2">
    <source>
        <dbReference type="EMBL" id="CAJ0859587.1"/>
    </source>
</evidence>